<accession>A0ABR4C0V3</accession>
<proteinExistence type="predicted"/>
<dbReference type="InterPro" id="IPR056884">
    <property type="entry name" value="NPHP3-like_N"/>
</dbReference>
<evidence type="ECO:0000259" key="3">
    <source>
        <dbReference type="Pfam" id="PF25053"/>
    </source>
</evidence>
<evidence type="ECO:0000313" key="5">
    <source>
        <dbReference type="Proteomes" id="UP001595075"/>
    </source>
</evidence>
<dbReference type="InterPro" id="IPR027417">
    <property type="entry name" value="P-loop_NTPase"/>
</dbReference>
<evidence type="ECO:0000313" key="4">
    <source>
        <dbReference type="EMBL" id="KAL2063564.1"/>
    </source>
</evidence>
<dbReference type="EMBL" id="JAZHXI010000015">
    <property type="protein sequence ID" value="KAL2063564.1"/>
    <property type="molecule type" value="Genomic_DNA"/>
</dbReference>
<dbReference type="SUPFAM" id="SSF52540">
    <property type="entry name" value="P-loop containing nucleoside triphosphate hydrolases"/>
    <property type="match status" value="1"/>
</dbReference>
<feature type="domain" description="DUF7791" evidence="3">
    <location>
        <begin position="655"/>
        <end position="731"/>
    </location>
</feature>
<comment type="caution">
    <text evidence="4">The sequence shown here is derived from an EMBL/GenBank/DDBJ whole genome shotgun (WGS) entry which is preliminary data.</text>
</comment>
<protein>
    <recommendedName>
        <fullName evidence="6">NACHT domain-containing protein</fullName>
    </recommendedName>
</protein>
<keyword evidence="5" id="KW-1185">Reference proteome</keyword>
<sequence>MEPLSALSLAGTIIQFVDFGSKLISQGYELYSSTNCQLAAEGELELVTSDLGAVILRIQRCVAITPSFDGICVEAIDIAQEILTKLDSFKSHSSLKSSKGWKRETLRQILKRLWSGDQIEQLLERLKVLKDAIDRVVLVEIMQNTSDSDVRMSKLFDRLDQQTQLILNVLFQIQHRISQDDRLGVRRAIAQLVSRHKILEAVEDPSTRPLIATCTKEDCVKLLEVKARVEMFDVSKTDEVRTRELVQKSILESLKYAAMSNRYESLPDAHPQTFEWVFYGSQKDNAMWKNLRNWLKTGSGIYWIGGKPGSGKSTLMKYLFDDQRTHEHLQQWADDGNKKTQVTLATFFFWNSGSEEQRSQSGMLRSLLFQILSQQRDLIPVAFPEIWSIQYTRALYDQQDLVKWDKPWSLQRLIMAFKDTLAHNAVTIKTCLLIDGLDEFDGDHEILADLFNEVASSSKINSKIKICLSSRPWNVYRENFGHGPSLQLQNHTHDDIEKYVIDRFNANGPFQRLAQADPQTALMLQREIITKAEGVFIWVHIVVRDILSSLRNRDCISQIWRRVQALPRDIEPLYDHIMSQIEPFYLLWSSKLFQIVRARLELGSTPMAKGSTGSGFTAGFSVARDDSGGGCPSIGEICLSLDDGIDHNRAGEISESELDSKCQETEFHVVARSACLLEVRNFDGQNIVSSRSLVQYLHRTARDFIEEPRRWEEVLKHTRTENFDPYWYLMRGQSLALQTFVDFTPGDEILDMATKILIFASYADAHFPTHFEQIDILDATAKTLFKRRIDLSDWPQFMKYQGIPQCLQNPFIGVALSLNLSGYVSRKLRRLMFQDEKPKEAKFSATYMLHQIDGSHLISVEGVPHMSFDMASVLVGRGADVNYTFPSGRST</sequence>
<dbReference type="InterPro" id="IPR056693">
    <property type="entry name" value="DUF7791"/>
</dbReference>
<organism evidence="4 5">
    <name type="scientific">Oculimacula yallundae</name>
    <dbReference type="NCBI Taxonomy" id="86028"/>
    <lineage>
        <taxon>Eukaryota</taxon>
        <taxon>Fungi</taxon>
        <taxon>Dikarya</taxon>
        <taxon>Ascomycota</taxon>
        <taxon>Pezizomycotina</taxon>
        <taxon>Leotiomycetes</taxon>
        <taxon>Helotiales</taxon>
        <taxon>Ploettnerulaceae</taxon>
        <taxon>Oculimacula</taxon>
    </lineage>
</organism>
<dbReference type="Pfam" id="PF25053">
    <property type="entry name" value="DUF7791"/>
    <property type="match status" value="1"/>
</dbReference>
<feature type="domain" description="Nephrocystin 3-like N-terminal" evidence="2">
    <location>
        <begin position="290"/>
        <end position="471"/>
    </location>
</feature>
<evidence type="ECO:0000259" key="2">
    <source>
        <dbReference type="Pfam" id="PF24883"/>
    </source>
</evidence>
<keyword evidence="1" id="KW-0677">Repeat</keyword>
<evidence type="ECO:0008006" key="6">
    <source>
        <dbReference type="Google" id="ProtNLM"/>
    </source>
</evidence>
<dbReference type="Pfam" id="PF24883">
    <property type="entry name" value="NPHP3_N"/>
    <property type="match status" value="1"/>
</dbReference>
<dbReference type="Proteomes" id="UP001595075">
    <property type="component" value="Unassembled WGS sequence"/>
</dbReference>
<dbReference type="PANTHER" id="PTHR10039:SF5">
    <property type="entry name" value="NACHT DOMAIN-CONTAINING PROTEIN"/>
    <property type="match status" value="1"/>
</dbReference>
<gene>
    <name evidence="4" type="ORF">VTL71DRAFT_5369</name>
</gene>
<evidence type="ECO:0000256" key="1">
    <source>
        <dbReference type="ARBA" id="ARBA00022737"/>
    </source>
</evidence>
<reference evidence="4 5" key="1">
    <citation type="journal article" date="2024" name="Commun. Biol.">
        <title>Comparative genomic analysis of thermophilic fungi reveals convergent evolutionary adaptations and gene losses.</title>
        <authorList>
            <person name="Steindorff A.S."/>
            <person name="Aguilar-Pontes M.V."/>
            <person name="Robinson A.J."/>
            <person name="Andreopoulos B."/>
            <person name="LaButti K."/>
            <person name="Kuo A."/>
            <person name="Mondo S."/>
            <person name="Riley R."/>
            <person name="Otillar R."/>
            <person name="Haridas S."/>
            <person name="Lipzen A."/>
            <person name="Grimwood J."/>
            <person name="Schmutz J."/>
            <person name="Clum A."/>
            <person name="Reid I.D."/>
            <person name="Moisan M.C."/>
            <person name="Butler G."/>
            <person name="Nguyen T.T.M."/>
            <person name="Dewar K."/>
            <person name="Conant G."/>
            <person name="Drula E."/>
            <person name="Henrissat B."/>
            <person name="Hansel C."/>
            <person name="Singer S."/>
            <person name="Hutchinson M.I."/>
            <person name="de Vries R.P."/>
            <person name="Natvig D.O."/>
            <person name="Powell A.J."/>
            <person name="Tsang A."/>
            <person name="Grigoriev I.V."/>
        </authorList>
    </citation>
    <scope>NUCLEOTIDE SEQUENCE [LARGE SCALE GENOMIC DNA]</scope>
    <source>
        <strain evidence="4 5">CBS 494.80</strain>
    </source>
</reference>
<dbReference type="PANTHER" id="PTHR10039">
    <property type="entry name" value="AMELOGENIN"/>
    <property type="match status" value="1"/>
</dbReference>
<dbReference type="Gene3D" id="3.40.50.300">
    <property type="entry name" value="P-loop containing nucleotide triphosphate hydrolases"/>
    <property type="match status" value="1"/>
</dbReference>
<name>A0ABR4C0V3_9HELO</name>